<keyword evidence="3" id="KW-0808">Transferase</keyword>
<dbReference type="GO" id="GO:0008757">
    <property type="term" value="F:S-adenosylmethionine-dependent methyltransferase activity"/>
    <property type="evidence" value="ECO:0007669"/>
    <property type="project" value="InterPro"/>
</dbReference>
<evidence type="ECO:0000256" key="1">
    <source>
        <dbReference type="SAM" id="MobiDB-lite"/>
    </source>
</evidence>
<comment type="caution">
    <text evidence="3">The sequence shown here is derived from an EMBL/GenBank/DDBJ whole genome shotgun (WGS) entry which is preliminary data.</text>
</comment>
<dbReference type="InterPro" id="IPR029063">
    <property type="entry name" value="SAM-dependent_MTases_sf"/>
</dbReference>
<keyword evidence="3" id="KW-0489">Methyltransferase</keyword>
<gene>
    <name evidence="3" type="ORF">H9962_02460</name>
</gene>
<feature type="domain" description="Methyltransferase type 11" evidence="2">
    <location>
        <begin position="32"/>
        <end position="116"/>
    </location>
</feature>
<evidence type="ECO:0000313" key="3">
    <source>
        <dbReference type="EMBL" id="HJA08043.1"/>
    </source>
</evidence>
<organism evidence="3 4">
    <name type="scientific">Candidatus Mailhella merdigallinarum</name>
    <dbReference type="NCBI Taxonomy" id="2838658"/>
    <lineage>
        <taxon>Bacteria</taxon>
        <taxon>Pseudomonadati</taxon>
        <taxon>Thermodesulfobacteriota</taxon>
        <taxon>Desulfovibrionia</taxon>
        <taxon>Desulfovibrionales</taxon>
        <taxon>Desulfovibrionaceae</taxon>
        <taxon>Mailhella</taxon>
    </lineage>
</organism>
<evidence type="ECO:0000313" key="4">
    <source>
        <dbReference type="Proteomes" id="UP000824225"/>
    </source>
</evidence>
<dbReference type="AlphaFoldDB" id="A0A9D2KM08"/>
<dbReference type="Gene3D" id="3.40.50.150">
    <property type="entry name" value="Vaccinia Virus protein VP39"/>
    <property type="match status" value="1"/>
</dbReference>
<sequence>MEAERADFVDEQRRRLLQRLLAPWRRRGSTLLQVGLGGGLLPDFFWEAGFDVAALDADPATLEAAREATGPRVDYALGKPDYLPFDDGRFDHVVLAHLGLTPRMALGEALRVASRGVIVLEWNRLCLAALSRGPWRRGVWPWSLTWLGRKACPDGRMSLYSVLPWPLFVWPGRKPAPAGAMDKTRPSVRRSVRRARDLVVPAPVGAIMGLRLEKNPALSTPVGAVTDAPQSPAYARQPVVNRVGRGMPVPDRQSRAEHGPPCGRA</sequence>
<name>A0A9D2KM08_9BACT</name>
<feature type="region of interest" description="Disordered" evidence="1">
    <location>
        <begin position="241"/>
        <end position="265"/>
    </location>
</feature>
<proteinExistence type="predicted"/>
<dbReference type="Proteomes" id="UP000824225">
    <property type="component" value="Unassembled WGS sequence"/>
</dbReference>
<reference evidence="3" key="1">
    <citation type="journal article" date="2021" name="PeerJ">
        <title>Extensive microbial diversity within the chicken gut microbiome revealed by metagenomics and culture.</title>
        <authorList>
            <person name="Gilroy R."/>
            <person name="Ravi A."/>
            <person name="Getino M."/>
            <person name="Pursley I."/>
            <person name="Horton D.L."/>
            <person name="Alikhan N.F."/>
            <person name="Baker D."/>
            <person name="Gharbi K."/>
            <person name="Hall N."/>
            <person name="Watson M."/>
            <person name="Adriaenssens E.M."/>
            <person name="Foster-Nyarko E."/>
            <person name="Jarju S."/>
            <person name="Secka A."/>
            <person name="Antonio M."/>
            <person name="Oren A."/>
            <person name="Chaudhuri R.R."/>
            <person name="La Ragione R."/>
            <person name="Hildebrand F."/>
            <person name="Pallen M.J."/>
        </authorList>
    </citation>
    <scope>NUCLEOTIDE SEQUENCE</scope>
    <source>
        <strain evidence="3">CHK186-16707</strain>
    </source>
</reference>
<accession>A0A9D2KM08</accession>
<dbReference type="Pfam" id="PF08241">
    <property type="entry name" value="Methyltransf_11"/>
    <property type="match status" value="1"/>
</dbReference>
<reference evidence="3" key="2">
    <citation type="submission" date="2021-04" db="EMBL/GenBank/DDBJ databases">
        <authorList>
            <person name="Gilroy R."/>
        </authorList>
    </citation>
    <scope>NUCLEOTIDE SEQUENCE</scope>
    <source>
        <strain evidence="3">CHK186-16707</strain>
    </source>
</reference>
<evidence type="ECO:0000259" key="2">
    <source>
        <dbReference type="Pfam" id="PF08241"/>
    </source>
</evidence>
<dbReference type="SUPFAM" id="SSF53335">
    <property type="entry name" value="S-adenosyl-L-methionine-dependent methyltransferases"/>
    <property type="match status" value="1"/>
</dbReference>
<protein>
    <submittedName>
        <fullName evidence="3">Methyltransferase domain-containing protein</fullName>
    </submittedName>
</protein>
<dbReference type="GO" id="GO:0032259">
    <property type="term" value="P:methylation"/>
    <property type="evidence" value="ECO:0007669"/>
    <property type="project" value="UniProtKB-KW"/>
</dbReference>
<dbReference type="EMBL" id="DXAN01000004">
    <property type="protein sequence ID" value="HJA08043.1"/>
    <property type="molecule type" value="Genomic_DNA"/>
</dbReference>
<dbReference type="InterPro" id="IPR013216">
    <property type="entry name" value="Methyltransf_11"/>
</dbReference>